<organism evidence="2 3">
    <name type="scientific">Scyliorhinus torazame</name>
    <name type="common">Cloudy catshark</name>
    <name type="synonym">Catulus torazame</name>
    <dbReference type="NCBI Taxonomy" id="75743"/>
    <lineage>
        <taxon>Eukaryota</taxon>
        <taxon>Metazoa</taxon>
        <taxon>Chordata</taxon>
        <taxon>Craniata</taxon>
        <taxon>Vertebrata</taxon>
        <taxon>Chondrichthyes</taxon>
        <taxon>Elasmobranchii</taxon>
        <taxon>Galeomorphii</taxon>
        <taxon>Galeoidea</taxon>
        <taxon>Carcharhiniformes</taxon>
        <taxon>Scyliorhinidae</taxon>
        <taxon>Scyliorhinus</taxon>
    </lineage>
</organism>
<comment type="caution">
    <text evidence="2">The sequence shown here is derived from an EMBL/GenBank/DDBJ whole genome shotgun (WGS) entry which is preliminary data.</text>
</comment>
<dbReference type="AlphaFoldDB" id="A0A401QKQ7"/>
<gene>
    <name evidence="2" type="ORF">scyTo_0026618</name>
</gene>
<accession>A0A401QKQ7</accession>
<reference evidence="2 3" key="1">
    <citation type="journal article" date="2018" name="Nat. Ecol. Evol.">
        <title>Shark genomes provide insights into elasmobranch evolution and the origin of vertebrates.</title>
        <authorList>
            <person name="Hara Y"/>
            <person name="Yamaguchi K"/>
            <person name="Onimaru K"/>
            <person name="Kadota M"/>
            <person name="Koyanagi M"/>
            <person name="Keeley SD"/>
            <person name="Tatsumi K"/>
            <person name="Tanaka K"/>
            <person name="Motone F"/>
            <person name="Kageyama Y"/>
            <person name="Nozu R"/>
            <person name="Adachi N"/>
            <person name="Nishimura O"/>
            <person name="Nakagawa R"/>
            <person name="Tanegashima C"/>
            <person name="Kiyatake I"/>
            <person name="Matsumoto R"/>
            <person name="Murakumo K"/>
            <person name="Nishida K"/>
            <person name="Terakita A"/>
            <person name="Kuratani S"/>
            <person name="Sato K"/>
            <person name="Hyodo S Kuraku.S."/>
        </authorList>
    </citation>
    <scope>NUCLEOTIDE SEQUENCE [LARGE SCALE GENOMIC DNA]</scope>
</reference>
<name>A0A401QKQ7_SCYTO</name>
<dbReference type="EMBL" id="BFAA01220332">
    <property type="protein sequence ID" value="GCB85969.1"/>
    <property type="molecule type" value="Genomic_DNA"/>
</dbReference>
<keyword evidence="3" id="KW-1185">Reference proteome</keyword>
<evidence type="ECO:0000313" key="2">
    <source>
        <dbReference type="EMBL" id="GCB85969.1"/>
    </source>
</evidence>
<evidence type="ECO:0000313" key="3">
    <source>
        <dbReference type="Proteomes" id="UP000288216"/>
    </source>
</evidence>
<dbReference type="Proteomes" id="UP000288216">
    <property type="component" value="Unassembled WGS sequence"/>
</dbReference>
<proteinExistence type="predicted"/>
<evidence type="ECO:0000256" key="1">
    <source>
        <dbReference type="SAM" id="MobiDB-lite"/>
    </source>
</evidence>
<sequence>MLLMNEIFVRLQHLVLLNPTILVVTGFTEGALFANKHSPLLLSWITEGELYGDDLKLWEYIPSRNETTPFQYDGARSDPDMDLDAEDRHAYQKPEKRQGAIGNLDPVS</sequence>
<feature type="non-terminal residue" evidence="2">
    <location>
        <position position="108"/>
    </location>
</feature>
<protein>
    <submittedName>
        <fullName evidence="2">Uncharacterized protein</fullName>
    </submittedName>
</protein>
<feature type="compositionally biased region" description="Basic and acidic residues" evidence="1">
    <location>
        <begin position="86"/>
        <end position="98"/>
    </location>
</feature>
<feature type="region of interest" description="Disordered" evidence="1">
    <location>
        <begin position="66"/>
        <end position="108"/>
    </location>
</feature>